<dbReference type="AlphaFoldDB" id="A0A8S3FFX3"/>
<dbReference type="InterPro" id="IPR019402">
    <property type="entry name" value="CWH43_N"/>
</dbReference>
<evidence type="ECO:0000313" key="2">
    <source>
        <dbReference type="EMBL" id="CAF5122962.1"/>
    </source>
</evidence>
<reference evidence="2" key="1">
    <citation type="submission" date="2021-02" db="EMBL/GenBank/DDBJ databases">
        <authorList>
            <person name="Nowell W R."/>
        </authorList>
    </citation>
    <scope>NUCLEOTIDE SEQUENCE</scope>
</reference>
<feature type="non-terminal residue" evidence="2">
    <location>
        <position position="1"/>
    </location>
</feature>
<comment type="caution">
    <text evidence="2">The sequence shown here is derived from an EMBL/GenBank/DDBJ whole genome shotgun (WGS) entry which is preliminary data.</text>
</comment>
<sequence>VSASISEYEPQRFIWRLCFALDSIPRYIIAYLQLNHLLSRRHIEYPEHFTLV</sequence>
<accession>A0A8S3FFX3</accession>
<organism evidence="2 3">
    <name type="scientific">Rotaria magnacalcarata</name>
    <dbReference type="NCBI Taxonomy" id="392030"/>
    <lineage>
        <taxon>Eukaryota</taxon>
        <taxon>Metazoa</taxon>
        <taxon>Spiralia</taxon>
        <taxon>Gnathifera</taxon>
        <taxon>Rotifera</taxon>
        <taxon>Eurotatoria</taxon>
        <taxon>Bdelloidea</taxon>
        <taxon>Philodinida</taxon>
        <taxon>Philodinidae</taxon>
        <taxon>Rotaria</taxon>
    </lineage>
</organism>
<evidence type="ECO:0000313" key="3">
    <source>
        <dbReference type="Proteomes" id="UP000676336"/>
    </source>
</evidence>
<gene>
    <name evidence="2" type="ORF">SMN809_LOCUS62612</name>
</gene>
<feature type="non-terminal residue" evidence="2">
    <location>
        <position position="52"/>
    </location>
</feature>
<dbReference type="Pfam" id="PF10277">
    <property type="entry name" value="Frag1"/>
    <property type="match status" value="1"/>
</dbReference>
<dbReference type="Proteomes" id="UP000676336">
    <property type="component" value="Unassembled WGS sequence"/>
</dbReference>
<dbReference type="EMBL" id="CAJOBI010261683">
    <property type="protein sequence ID" value="CAF5122962.1"/>
    <property type="molecule type" value="Genomic_DNA"/>
</dbReference>
<protein>
    <recommendedName>
        <fullName evidence="1">CWH43-like N-terminal domain-containing protein</fullName>
    </recommendedName>
</protein>
<name>A0A8S3FFX3_9BILA</name>
<proteinExistence type="predicted"/>
<evidence type="ECO:0000259" key="1">
    <source>
        <dbReference type="Pfam" id="PF10277"/>
    </source>
</evidence>
<feature type="domain" description="CWH43-like N-terminal" evidence="1">
    <location>
        <begin position="1"/>
        <end position="42"/>
    </location>
</feature>